<dbReference type="AlphaFoldDB" id="A0A0K0VKJ8"/>
<dbReference type="EMBL" id="KP752077">
    <property type="protein sequence ID" value="AKS10303.1"/>
    <property type="molecule type" value="Genomic_DNA"/>
</dbReference>
<geneLocation type="plasmid" evidence="1">
    <name>pMEA02</name>
</geneLocation>
<organism evidence="1">
    <name type="scientific">Sphingobium sp. MEA3-1</name>
    <dbReference type="NCBI Taxonomy" id="1082478"/>
    <lineage>
        <taxon>Bacteria</taxon>
        <taxon>Pseudomonadati</taxon>
        <taxon>Pseudomonadota</taxon>
        <taxon>Alphaproteobacteria</taxon>
        <taxon>Sphingomonadales</taxon>
        <taxon>Sphingomonadaceae</taxon>
        <taxon>Sphingobium</taxon>
    </lineage>
</organism>
<evidence type="ECO:0000313" key="1">
    <source>
        <dbReference type="EMBL" id="AKS10303.1"/>
    </source>
</evidence>
<proteinExistence type="predicted"/>
<dbReference type="SUPFAM" id="SSF53474">
    <property type="entry name" value="alpha/beta-Hydrolases"/>
    <property type="match status" value="1"/>
</dbReference>
<dbReference type="InterPro" id="IPR029058">
    <property type="entry name" value="AB_hydrolase_fold"/>
</dbReference>
<keyword evidence="1" id="KW-0378">Hydrolase</keyword>
<keyword evidence="1" id="KW-0614">Plasmid</keyword>
<name>A0A0K0VKJ8_9SPHN</name>
<accession>A0A0K0VKJ8</accession>
<dbReference type="GO" id="GO:0016787">
    <property type="term" value="F:hydrolase activity"/>
    <property type="evidence" value="ECO:0007669"/>
    <property type="project" value="UniProtKB-KW"/>
</dbReference>
<sequence>MTREAQFEIQPEWVAISHSERTGAQETYGYVEQNRIFLDGVRFLPKGKDSKTLVIYMHPTATFNRLPVPRAMAAAGVHVLCAESRYTRNDTGLIMERVLADYGAFVRHAKEVTGPHRVVRVDC</sequence>
<reference evidence="1" key="1">
    <citation type="submission" date="2015-02" db="EMBL/GenBank/DDBJ databases">
        <title>Metabolic pathway involved in 2-methyl-6-ethylaniline degradation by Sphingobium sp. strain MEA3-1 and cloning of a novel flavin-dependent monooxygenase system MeaAB.</title>
        <authorList>
            <person name="Dong W."/>
        </authorList>
    </citation>
    <scope>NUCLEOTIDE SEQUENCE</scope>
    <source>
        <strain evidence="1">MEA3-1</strain>
        <plasmid evidence="1">pMEA02</plasmid>
    </source>
</reference>
<protein>
    <submittedName>
        <fullName evidence="1">Alpha/beta hydrolase</fullName>
    </submittedName>
</protein>